<organism evidence="1">
    <name type="scientific">viral metagenome</name>
    <dbReference type="NCBI Taxonomy" id="1070528"/>
    <lineage>
        <taxon>unclassified sequences</taxon>
        <taxon>metagenomes</taxon>
        <taxon>organismal metagenomes</taxon>
    </lineage>
</organism>
<reference evidence="1" key="1">
    <citation type="journal article" date="2020" name="Nature">
        <title>Giant virus diversity and host interactions through global metagenomics.</title>
        <authorList>
            <person name="Schulz F."/>
            <person name="Roux S."/>
            <person name="Paez-Espino D."/>
            <person name="Jungbluth S."/>
            <person name="Walsh D.A."/>
            <person name="Denef V.J."/>
            <person name="McMahon K.D."/>
            <person name="Konstantinidis K.T."/>
            <person name="Eloe-Fadrosh E.A."/>
            <person name="Kyrpides N.C."/>
            <person name="Woyke T."/>
        </authorList>
    </citation>
    <scope>NUCLEOTIDE SEQUENCE</scope>
    <source>
        <strain evidence="1">GVMAG-M-3300018416-26</strain>
    </source>
</reference>
<protein>
    <submittedName>
        <fullName evidence="1">Uncharacterized protein</fullName>
    </submittedName>
</protein>
<name>A0A6C0BPQ5_9ZZZZ</name>
<accession>A0A6C0BPQ5</accession>
<dbReference type="AlphaFoldDB" id="A0A6C0BPQ5"/>
<dbReference type="EMBL" id="MN739215">
    <property type="protein sequence ID" value="QHS93962.1"/>
    <property type="molecule type" value="Genomic_DNA"/>
</dbReference>
<proteinExistence type="predicted"/>
<evidence type="ECO:0000313" key="1">
    <source>
        <dbReference type="EMBL" id="QHS93962.1"/>
    </source>
</evidence>
<sequence>MGISLNPRVLTTNGSYSKTSRQEKIRLTKTLKDYDLQVIQNNQKIVELSKKINHTCSSYKPFIMQKSCHILYLDIEDIIYDNRKIRMLKRDIYLRYGLDWDEDFN</sequence>